<sequence length="567" mass="62400">MPDSLSDIHNFPASPSHHRLPTISGVEALQAVTVKARAIPTNLDALDSYLLPSNGLPRASSGIQRGHVTEIYGPPGVGKTTLGLQLACNALRSSPDQAEVLWINGGSPLVEDRLFSIFNQSRQPSDHDHHSAASSPQQPDPHIDLLLEHLTYLEVNTLPRLLTIFAHPTAEFPSPRTTLIVVDDVSNIVSGSLIQNSKPSRNGQEPPPAVKERLIRNAASRRFRIIETLASAMAKLAALRNLALVVLTNATTNLRNGQRASLRPALASQAWDSAIHARIMLYYDFSPPSQESSPESVWSIHGLTRMRYAEVQRLSGKDVFLPAVPFLIEDRGLEQLTMPDMTSFTEHRDSILTCEDNTDASTPLTKISNSGLLLLERDQSAYLPLEIEPSQQLDKRKFDELTDSDDINQFSNRHESEIDGDRVLHAENPWLEDQGQTSDPRDDSHAAWQLPALQNHPRQEGRIQLDLPSVAIPMAAQVHHALGLAPPSLSPDQRMGLERGTDNGDLDNEMILDLHETAILRRYRHAVIRGSEDATPVISSPSASETSSSPAPRREAEVPDSQDEDSD</sequence>
<feature type="region of interest" description="Disordered" evidence="7">
    <location>
        <begin position="121"/>
        <end position="140"/>
    </location>
</feature>
<dbReference type="GO" id="GO:0033065">
    <property type="term" value="C:Rad51C-XRCC3 complex"/>
    <property type="evidence" value="ECO:0007669"/>
    <property type="project" value="TreeGrafter"/>
</dbReference>
<comment type="caution">
    <text evidence="9">The sequence shown here is derived from an EMBL/GenBank/DDBJ whole genome shotgun (WGS) entry which is preliminary data.</text>
</comment>
<dbReference type="GO" id="GO:0005524">
    <property type="term" value="F:ATP binding"/>
    <property type="evidence" value="ECO:0007669"/>
    <property type="project" value="UniProtKB-KW"/>
</dbReference>
<accession>A0A438MU86</accession>
<keyword evidence="4" id="KW-0067">ATP-binding</keyword>
<feature type="compositionally biased region" description="Acidic residues" evidence="7">
    <location>
        <begin position="558"/>
        <end position="567"/>
    </location>
</feature>
<keyword evidence="6" id="KW-0539">Nucleus</keyword>
<evidence type="ECO:0000256" key="1">
    <source>
        <dbReference type="ARBA" id="ARBA00004123"/>
    </source>
</evidence>
<dbReference type="VEuPathDB" id="FungiDB:PV10_06819"/>
<dbReference type="Proteomes" id="UP000288859">
    <property type="component" value="Unassembled WGS sequence"/>
</dbReference>
<dbReference type="InterPro" id="IPR020588">
    <property type="entry name" value="RecA_ATP-bd"/>
</dbReference>
<evidence type="ECO:0000313" key="9">
    <source>
        <dbReference type="EMBL" id="RVX67301.1"/>
    </source>
</evidence>
<dbReference type="SUPFAM" id="SSF52540">
    <property type="entry name" value="P-loop containing nucleoside triphosphate hydrolases"/>
    <property type="match status" value="1"/>
</dbReference>
<dbReference type="Gene3D" id="3.40.50.300">
    <property type="entry name" value="P-loop containing nucleotide triphosphate hydrolases"/>
    <property type="match status" value="1"/>
</dbReference>
<dbReference type="PROSITE" id="PS50162">
    <property type="entry name" value="RECA_2"/>
    <property type="match status" value="1"/>
</dbReference>
<dbReference type="AlphaFoldDB" id="A0A438MU86"/>
<name>A0A438MU86_EXOME</name>
<evidence type="ECO:0000256" key="3">
    <source>
        <dbReference type="ARBA" id="ARBA00022763"/>
    </source>
</evidence>
<dbReference type="GO" id="GO:0005657">
    <property type="term" value="C:replication fork"/>
    <property type="evidence" value="ECO:0007669"/>
    <property type="project" value="TreeGrafter"/>
</dbReference>
<dbReference type="InterPro" id="IPR003593">
    <property type="entry name" value="AAA+_ATPase"/>
</dbReference>
<evidence type="ECO:0000259" key="8">
    <source>
        <dbReference type="PROSITE" id="PS50162"/>
    </source>
</evidence>
<dbReference type="GO" id="GO:0000400">
    <property type="term" value="F:four-way junction DNA binding"/>
    <property type="evidence" value="ECO:0007669"/>
    <property type="project" value="TreeGrafter"/>
</dbReference>
<evidence type="ECO:0000256" key="5">
    <source>
        <dbReference type="ARBA" id="ARBA00023204"/>
    </source>
</evidence>
<protein>
    <recommendedName>
        <fullName evidence="8">RecA family profile 1 domain-containing protein</fullName>
    </recommendedName>
</protein>
<organism evidence="9 10">
    <name type="scientific">Exophiala mesophila</name>
    <name type="common">Black yeast-like fungus</name>
    <dbReference type="NCBI Taxonomy" id="212818"/>
    <lineage>
        <taxon>Eukaryota</taxon>
        <taxon>Fungi</taxon>
        <taxon>Dikarya</taxon>
        <taxon>Ascomycota</taxon>
        <taxon>Pezizomycotina</taxon>
        <taxon>Eurotiomycetes</taxon>
        <taxon>Chaetothyriomycetidae</taxon>
        <taxon>Chaetothyriales</taxon>
        <taxon>Herpotrichiellaceae</taxon>
        <taxon>Exophiala</taxon>
    </lineage>
</organism>
<dbReference type="EMBL" id="NAJM01000050">
    <property type="protein sequence ID" value="RVX67301.1"/>
    <property type="molecule type" value="Genomic_DNA"/>
</dbReference>
<evidence type="ECO:0000256" key="6">
    <source>
        <dbReference type="ARBA" id="ARBA00023242"/>
    </source>
</evidence>
<evidence type="ECO:0000256" key="7">
    <source>
        <dbReference type="SAM" id="MobiDB-lite"/>
    </source>
</evidence>
<feature type="region of interest" description="Disordered" evidence="7">
    <location>
        <begin position="531"/>
        <end position="567"/>
    </location>
</feature>
<dbReference type="PANTHER" id="PTHR46239:SF1">
    <property type="entry name" value="DNA REPAIR PROTEIN RAD51 HOMOLOG 3"/>
    <property type="match status" value="1"/>
</dbReference>
<feature type="region of interest" description="Disordered" evidence="7">
    <location>
        <begin position="484"/>
        <end position="508"/>
    </location>
</feature>
<dbReference type="GO" id="GO:0000707">
    <property type="term" value="P:meiotic DNA recombinase assembly"/>
    <property type="evidence" value="ECO:0007669"/>
    <property type="project" value="TreeGrafter"/>
</dbReference>
<comment type="subcellular location">
    <subcellularLocation>
        <location evidence="1">Nucleus</location>
    </subcellularLocation>
</comment>
<keyword evidence="5" id="KW-0234">DNA repair</keyword>
<keyword evidence="3" id="KW-0227">DNA damage</keyword>
<dbReference type="InterPro" id="IPR052093">
    <property type="entry name" value="HR_Repair_Mediator"/>
</dbReference>
<keyword evidence="2" id="KW-0547">Nucleotide-binding</keyword>
<feature type="domain" description="RecA family profile 1" evidence="8">
    <location>
        <begin position="35"/>
        <end position="251"/>
    </location>
</feature>
<dbReference type="SMART" id="SM00382">
    <property type="entry name" value="AAA"/>
    <property type="match status" value="1"/>
</dbReference>
<evidence type="ECO:0000313" key="10">
    <source>
        <dbReference type="Proteomes" id="UP000288859"/>
    </source>
</evidence>
<gene>
    <name evidence="9" type="ORF">B0A52_09339</name>
</gene>
<evidence type="ECO:0000256" key="2">
    <source>
        <dbReference type="ARBA" id="ARBA00022741"/>
    </source>
</evidence>
<dbReference type="InterPro" id="IPR027417">
    <property type="entry name" value="P-loop_NTPase"/>
</dbReference>
<dbReference type="GO" id="GO:0033063">
    <property type="term" value="C:Rad51B-Rad51C-Rad51D-XRCC2 complex"/>
    <property type="evidence" value="ECO:0007669"/>
    <property type="project" value="TreeGrafter"/>
</dbReference>
<dbReference type="GO" id="GO:0140664">
    <property type="term" value="F:ATP-dependent DNA damage sensor activity"/>
    <property type="evidence" value="ECO:0007669"/>
    <property type="project" value="InterPro"/>
</dbReference>
<reference evidence="9 10" key="1">
    <citation type="submission" date="2017-03" db="EMBL/GenBank/DDBJ databases">
        <title>Genomes of endolithic fungi from Antarctica.</title>
        <authorList>
            <person name="Coleine C."/>
            <person name="Masonjones S."/>
            <person name="Stajich J.E."/>
        </authorList>
    </citation>
    <scope>NUCLEOTIDE SEQUENCE [LARGE SCALE GENOMIC DNA]</scope>
    <source>
        <strain evidence="9 10">CCFEE 6314</strain>
    </source>
</reference>
<dbReference type="PANTHER" id="PTHR46239">
    <property type="entry name" value="DNA REPAIR PROTEIN RAD51 HOMOLOG 3 RAD51C"/>
    <property type="match status" value="1"/>
</dbReference>
<dbReference type="OrthoDB" id="5957327at2759"/>
<feature type="compositionally biased region" description="Low complexity" evidence="7">
    <location>
        <begin position="539"/>
        <end position="551"/>
    </location>
</feature>
<proteinExistence type="predicted"/>
<dbReference type="GO" id="GO:0007131">
    <property type="term" value="P:reciprocal meiotic recombination"/>
    <property type="evidence" value="ECO:0007669"/>
    <property type="project" value="TreeGrafter"/>
</dbReference>
<dbReference type="GO" id="GO:0008821">
    <property type="term" value="F:crossover junction DNA endonuclease activity"/>
    <property type="evidence" value="ECO:0007669"/>
    <property type="project" value="TreeGrafter"/>
</dbReference>
<evidence type="ECO:0000256" key="4">
    <source>
        <dbReference type="ARBA" id="ARBA00022840"/>
    </source>
</evidence>